<dbReference type="PANTHER" id="PTHR44145">
    <property type="entry name" value="DNAJ HOMOLOG SUBFAMILY A MEMBER 3, MITOCHONDRIAL"/>
    <property type="match status" value="1"/>
</dbReference>
<feature type="domain" description="J" evidence="4">
    <location>
        <begin position="39"/>
        <end position="117"/>
    </location>
</feature>
<dbReference type="Pfam" id="PF00226">
    <property type="entry name" value="DnaJ"/>
    <property type="match status" value="1"/>
</dbReference>
<dbReference type="SUPFAM" id="SSF46565">
    <property type="entry name" value="Chaperone J-domain"/>
    <property type="match status" value="1"/>
</dbReference>
<gene>
    <name evidence="5" type="ORF">DACRYDRAFT_93836</name>
</gene>
<dbReference type="InterPro" id="IPR001623">
    <property type="entry name" value="DnaJ_domain"/>
</dbReference>
<dbReference type="InterPro" id="IPR051938">
    <property type="entry name" value="Apopto_cytoskel_mod"/>
</dbReference>
<dbReference type="SMART" id="SM00271">
    <property type="entry name" value="DnaJ"/>
    <property type="match status" value="1"/>
</dbReference>
<dbReference type="STRING" id="1858805.M5G484"/>
<evidence type="ECO:0000256" key="3">
    <source>
        <dbReference type="SAM" id="Phobius"/>
    </source>
</evidence>
<dbReference type="AlphaFoldDB" id="M5G484"/>
<dbReference type="Proteomes" id="UP000030653">
    <property type="component" value="Unassembled WGS sequence"/>
</dbReference>
<protein>
    <recommendedName>
        <fullName evidence="4">J domain-containing protein</fullName>
    </recommendedName>
</protein>
<sequence>MLRAAICRRSFATAFRTFSTSPVTQTAPHLSYPSHAHPTPHEIFHLRRTASQDEIKERYYELVRVHHPDSPTCRHEPDDIRQERFKAITKAYDILKSTRSPAYIEEVQRRQTQSKYPHQNPTRRHQFAYGVPEERLMGVGSSDVAIIAAMLVVLGSVALVYSPFSARQRVDKYRASASHALADARRESKGERELSVEKTEQEGVTPEEGQRSDCLPKSPSSN</sequence>
<name>M5G484_DACPD</name>
<evidence type="ECO:0000313" key="6">
    <source>
        <dbReference type="Proteomes" id="UP000030653"/>
    </source>
</evidence>
<evidence type="ECO:0000256" key="1">
    <source>
        <dbReference type="ARBA" id="ARBA00023186"/>
    </source>
</evidence>
<keyword evidence="3" id="KW-1133">Transmembrane helix</keyword>
<feature type="transmembrane region" description="Helical" evidence="3">
    <location>
        <begin position="144"/>
        <end position="164"/>
    </location>
</feature>
<feature type="compositionally biased region" description="Basic and acidic residues" evidence="2">
    <location>
        <begin position="182"/>
        <end position="201"/>
    </location>
</feature>
<dbReference type="Gene3D" id="1.10.287.110">
    <property type="entry name" value="DnaJ domain"/>
    <property type="match status" value="1"/>
</dbReference>
<keyword evidence="3" id="KW-0472">Membrane</keyword>
<dbReference type="PROSITE" id="PS50076">
    <property type="entry name" value="DNAJ_2"/>
    <property type="match status" value="1"/>
</dbReference>
<proteinExistence type="predicted"/>
<keyword evidence="6" id="KW-1185">Reference proteome</keyword>
<dbReference type="EMBL" id="JH795859">
    <property type="protein sequence ID" value="EJU03494.1"/>
    <property type="molecule type" value="Genomic_DNA"/>
</dbReference>
<evidence type="ECO:0000259" key="4">
    <source>
        <dbReference type="PROSITE" id="PS50076"/>
    </source>
</evidence>
<dbReference type="PANTHER" id="PTHR44145:SF3">
    <property type="entry name" value="DNAJ HOMOLOG SUBFAMILY A MEMBER 3, MITOCHONDRIAL"/>
    <property type="match status" value="1"/>
</dbReference>
<feature type="region of interest" description="Disordered" evidence="2">
    <location>
        <begin position="181"/>
        <end position="222"/>
    </location>
</feature>
<organism evidence="5 6">
    <name type="scientific">Dacryopinax primogenitus (strain DJM 731)</name>
    <name type="common">Brown rot fungus</name>
    <dbReference type="NCBI Taxonomy" id="1858805"/>
    <lineage>
        <taxon>Eukaryota</taxon>
        <taxon>Fungi</taxon>
        <taxon>Dikarya</taxon>
        <taxon>Basidiomycota</taxon>
        <taxon>Agaricomycotina</taxon>
        <taxon>Dacrymycetes</taxon>
        <taxon>Dacrymycetales</taxon>
        <taxon>Dacrymycetaceae</taxon>
        <taxon>Dacryopinax</taxon>
    </lineage>
</organism>
<reference evidence="5 6" key="1">
    <citation type="journal article" date="2012" name="Science">
        <title>The Paleozoic origin of enzymatic lignin decomposition reconstructed from 31 fungal genomes.</title>
        <authorList>
            <person name="Floudas D."/>
            <person name="Binder M."/>
            <person name="Riley R."/>
            <person name="Barry K."/>
            <person name="Blanchette R.A."/>
            <person name="Henrissat B."/>
            <person name="Martinez A.T."/>
            <person name="Otillar R."/>
            <person name="Spatafora J.W."/>
            <person name="Yadav J.S."/>
            <person name="Aerts A."/>
            <person name="Benoit I."/>
            <person name="Boyd A."/>
            <person name="Carlson A."/>
            <person name="Copeland A."/>
            <person name="Coutinho P.M."/>
            <person name="de Vries R.P."/>
            <person name="Ferreira P."/>
            <person name="Findley K."/>
            <person name="Foster B."/>
            <person name="Gaskell J."/>
            <person name="Glotzer D."/>
            <person name="Gorecki P."/>
            <person name="Heitman J."/>
            <person name="Hesse C."/>
            <person name="Hori C."/>
            <person name="Igarashi K."/>
            <person name="Jurgens J.A."/>
            <person name="Kallen N."/>
            <person name="Kersten P."/>
            <person name="Kohler A."/>
            <person name="Kuees U."/>
            <person name="Kumar T.K.A."/>
            <person name="Kuo A."/>
            <person name="LaButti K."/>
            <person name="Larrondo L.F."/>
            <person name="Lindquist E."/>
            <person name="Ling A."/>
            <person name="Lombard V."/>
            <person name="Lucas S."/>
            <person name="Lundell T."/>
            <person name="Martin R."/>
            <person name="McLaughlin D.J."/>
            <person name="Morgenstern I."/>
            <person name="Morin E."/>
            <person name="Murat C."/>
            <person name="Nagy L.G."/>
            <person name="Nolan M."/>
            <person name="Ohm R.A."/>
            <person name="Patyshakuliyeva A."/>
            <person name="Rokas A."/>
            <person name="Ruiz-Duenas F.J."/>
            <person name="Sabat G."/>
            <person name="Salamov A."/>
            <person name="Samejima M."/>
            <person name="Schmutz J."/>
            <person name="Slot J.C."/>
            <person name="St John F."/>
            <person name="Stenlid J."/>
            <person name="Sun H."/>
            <person name="Sun S."/>
            <person name="Syed K."/>
            <person name="Tsang A."/>
            <person name="Wiebenga A."/>
            <person name="Young D."/>
            <person name="Pisabarro A."/>
            <person name="Eastwood D.C."/>
            <person name="Martin F."/>
            <person name="Cullen D."/>
            <person name="Grigoriev I.V."/>
            <person name="Hibbett D.S."/>
        </authorList>
    </citation>
    <scope>NUCLEOTIDE SEQUENCE [LARGE SCALE GENOMIC DNA]</scope>
    <source>
        <strain evidence="5 6">DJM-731 SS1</strain>
    </source>
</reference>
<evidence type="ECO:0000313" key="5">
    <source>
        <dbReference type="EMBL" id="EJU03494.1"/>
    </source>
</evidence>
<dbReference type="CDD" id="cd06257">
    <property type="entry name" value="DnaJ"/>
    <property type="match status" value="1"/>
</dbReference>
<dbReference type="HOGENOM" id="CLU_091449_0_0_1"/>
<dbReference type="PRINTS" id="PR00625">
    <property type="entry name" value="JDOMAIN"/>
</dbReference>
<keyword evidence="3" id="KW-0812">Transmembrane</keyword>
<evidence type="ECO:0000256" key="2">
    <source>
        <dbReference type="SAM" id="MobiDB-lite"/>
    </source>
</evidence>
<dbReference type="InterPro" id="IPR036869">
    <property type="entry name" value="J_dom_sf"/>
</dbReference>
<dbReference type="RefSeq" id="XP_040630388.1">
    <property type="nucleotide sequence ID" value="XM_040777179.1"/>
</dbReference>
<dbReference type="GeneID" id="63692241"/>
<accession>M5G484</accession>
<keyword evidence="1" id="KW-0143">Chaperone</keyword>
<dbReference type="OrthoDB" id="445556at2759"/>